<gene>
    <name evidence="1" type="ORF">XM38_014850</name>
</gene>
<accession>A0A1Z3HJW0</accession>
<evidence type="ECO:0000313" key="2">
    <source>
        <dbReference type="Proteomes" id="UP000191901"/>
    </source>
</evidence>
<name>A0A1Z3HJW0_9CYAN</name>
<protein>
    <submittedName>
        <fullName evidence="1">Uncharacterized protein</fullName>
    </submittedName>
</protein>
<sequence length="163" mass="17865">MFSPSLPSANPPTLELANRRATPLPIPSPRLIEFHRLAPFERVTHQFHEWGLCFDGAIVILPSNSSFIEGAQKLVVVPSRRTIAINLQAPVDQATVWVRGYQSIHLSALDRDGHCLALSFTEAASANCPPQPACLQKISINVAGIYRLVLESKSSFVLEGLQL</sequence>
<reference evidence="1 2" key="1">
    <citation type="journal article" date="2016" name="Biochim. Biophys. Acta">
        <title>Characterization of red-shifted phycobilisomes isolated from the chlorophyll f-containing cyanobacterium Halomicronema hongdechloris.</title>
        <authorList>
            <person name="Li Y."/>
            <person name="Lin Y."/>
            <person name="Garvey C.J."/>
            <person name="Birch D."/>
            <person name="Corkery R.W."/>
            <person name="Loughlin P.C."/>
            <person name="Scheer H."/>
            <person name="Willows R.D."/>
            <person name="Chen M."/>
        </authorList>
    </citation>
    <scope>NUCLEOTIDE SEQUENCE [LARGE SCALE GENOMIC DNA]</scope>
    <source>
        <strain evidence="1 2">C2206</strain>
    </source>
</reference>
<dbReference type="EMBL" id="CP021983">
    <property type="protein sequence ID" value="ASC70546.1"/>
    <property type="molecule type" value="Genomic_DNA"/>
</dbReference>
<keyword evidence="2" id="KW-1185">Reference proteome</keyword>
<organism evidence="1 2">
    <name type="scientific">Halomicronema hongdechloris C2206</name>
    <dbReference type="NCBI Taxonomy" id="1641165"/>
    <lineage>
        <taxon>Bacteria</taxon>
        <taxon>Bacillati</taxon>
        <taxon>Cyanobacteriota</taxon>
        <taxon>Cyanophyceae</taxon>
        <taxon>Nodosilineales</taxon>
        <taxon>Nodosilineaceae</taxon>
        <taxon>Halomicronema</taxon>
    </lineage>
</organism>
<dbReference type="Proteomes" id="UP000191901">
    <property type="component" value="Chromosome"/>
</dbReference>
<evidence type="ECO:0000313" key="1">
    <source>
        <dbReference type="EMBL" id="ASC70546.1"/>
    </source>
</evidence>
<proteinExistence type="predicted"/>
<dbReference type="AlphaFoldDB" id="A0A1Z3HJW0"/>
<dbReference type="KEGG" id="hhg:XM38_014850"/>